<sequence length="476" mass="50024">MSANNKVDNADDHDLIYALDDKPAIGPAIYAGLQHVLASFVGIITPTLIIGGVLGLGSHVPYLISMSLVVSGVGTFIQARRIGPIGSGMICVQGTSFAFLSSVLAAGFLAKSQGAGPEGILAMIFGVCFVGAFIEIILSQFIGKLHRIVTPVVTGIVVTTIGISLIKVGMTDLAGGVGAADFGQWHNLILGGVVLAVIIVLYRSNHLMVRLSAILVGMLVGYITAAIMGMVDFTNAFNQPLLSIPVPFKYGFDFDWYAFIPIAVIYTITAIESTGDLTANCLITKLPVTGPAYFKRIQAGILGDGFNSLLASVFNTFPNTTFSQNNSVIHLTGIASRYVGYFVGIILFMLGLFPIIGGILTTIPKPVIGGATLVMFGTVAAAGVKIIAQEQLDRRNLMILAVSFGLGLGVMLVPEVMKEMPKVIQSVFGSAVTTSGIAAIVMSIILPNPKAKTESDLERRAAKEESLPAAAMQKIS</sequence>
<keyword evidence="6 8" id="KW-1133">Transmembrane helix</keyword>
<dbReference type="Proteomes" id="UP000462621">
    <property type="component" value="Unassembled WGS sequence"/>
</dbReference>
<dbReference type="PANTHER" id="PTHR42810:SF2">
    <property type="entry name" value="PURINE PERMEASE C1399.01C-RELATED"/>
    <property type="match status" value="1"/>
</dbReference>
<feature type="transmembrane region" description="Helical" evidence="8">
    <location>
        <begin position="423"/>
        <end position="446"/>
    </location>
</feature>
<feature type="transmembrane region" description="Helical" evidence="8">
    <location>
        <begin position="60"/>
        <end position="77"/>
    </location>
</feature>
<reference evidence="9 10" key="1">
    <citation type="submission" date="2019-10" db="EMBL/GenBank/DDBJ databases">
        <title>Vibrio sp. nov. isolated from a shrimp pond.</title>
        <authorList>
            <person name="Gomez-Gil B."/>
            <person name="Enciso-Ibarra J."/>
            <person name="Enciso-Ibarra K."/>
            <person name="Bolan-Mejia C."/>
        </authorList>
    </citation>
    <scope>NUCLEOTIDE SEQUENCE [LARGE SCALE GENOMIC DNA]</scope>
    <source>
        <strain evidence="9 10">CAIM 722</strain>
    </source>
</reference>
<dbReference type="PROSITE" id="PS01116">
    <property type="entry name" value="XANTH_URACIL_PERMASE"/>
    <property type="match status" value="1"/>
</dbReference>
<dbReference type="NCBIfam" id="NF037981">
    <property type="entry name" value="NCS2_1"/>
    <property type="match status" value="1"/>
</dbReference>
<feature type="transmembrane region" description="Helical" evidence="8">
    <location>
        <begin position="367"/>
        <end position="388"/>
    </location>
</feature>
<evidence type="ECO:0000313" key="9">
    <source>
        <dbReference type="EMBL" id="MZI93366.1"/>
    </source>
</evidence>
<dbReference type="GO" id="GO:0005886">
    <property type="term" value="C:plasma membrane"/>
    <property type="evidence" value="ECO:0007669"/>
    <property type="project" value="UniProtKB-SubCell"/>
</dbReference>
<protein>
    <submittedName>
        <fullName evidence="9">Xanthine permease XanP</fullName>
    </submittedName>
</protein>
<evidence type="ECO:0000256" key="6">
    <source>
        <dbReference type="ARBA" id="ARBA00022989"/>
    </source>
</evidence>
<proteinExistence type="inferred from homology"/>
<keyword evidence="3" id="KW-0813">Transport</keyword>
<dbReference type="AlphaFoldDB" id="A0A7X4RTZ6"/>
<evidence type="ECO:0000256" key="5">
    <source>
        <dbReference type="ARBA" id="ARBA00022692"/>
    </source>
</evidence>
<keyword evidence="7 8" id="KW-0472">Membrane</keyword>
<dbReference type="RefSeq" id="WP_161154697.1">
    <property type="nucleotide sequence ID" value="NZ_WEKT01000012.1"/>
</dbReference>
<evidence type="ECO:0000256" key="4">
    <source>
        <dbReference type="ARBA" id="ARBA00022475"/>
    </source>
</evidence>
<feature type="transmembrane region" description="Helical" evidence="8">
    <location>
        <begin position="36"/>
        <end position="54"/>
    </location>
</feature>
<evidence type="ECO:0000256" key="7">
    <source>
        <dbReference type="ARBA" id="ARBA00023136"/>
    </source>
</evidence>
<feature type="transmembrane region" description="Helical" evidence="8">
    <location>
        <begin position="148"/>
        <end position="170"/>
    </location>
</feature>
<dbReference type="InterPro" id="IPR006042">
    <property type="entry name" value="Xan_ur_permease"/>
</dbReference>
<organism evidence="9 10">
    <name type="scientific">Vibrio eleionomae</name>
    <dbReference type="NCBI Taxonomy" id="2653505"/>
    <lineage>
        <taxon>Bacteria</taxon>
        <taxon>Pseudomonadati</taxon>
        <taxon>Pseudomonadota</taxon>
        <taxon>Gammaproteobacteria</taxon>
        <taxon>Vibrionales</taxon>
        <taxon>Vibrionaceae</taxon>
        <taxon>Vibrio</taxon>
    </lineage>
</organism>
<dbReference type="InterPro" id="IPR017588">
    <property type="entry name" value="UacT-like"/>
</dbReference>
<comment type="similarity">
    <text evidence="2">Belongs to the nucleobase:cation symporter-2 (NCS2) (TC 2.A.40) family.</text>
</comment>
<keyword evidence="5 8" id="KW-0812">Transmembrane</keyword>
<dbReference type="Pfam" id="PF00860">
    <property type="entry name" value="Xan_ur_permease"/>
    <property type="match status" value="1"/>
</dbReference>
<dbReference type="NCBIfam" id="TIGR00801">
    <property type="entry name" value="ncs2"/>
    <property type="match status" value="1"/>
</dbReference>
<dbReference type="GO" id="GO:0042907">
    <property type="term" value="F:xanthine transmembrane transporter activity"/>
    <property type="evidence" value="ECO:0007669"/>
    <property type="project" value="TreeGrafter"/>
</dbReference>
<accession>A0A7X4RTZ6</accession>
<comment type="subcellular location">
    <subcellularLocation>
        <location evidence="1">Cell membrane</location>
        <topology evidence="1">Multi-pass membrane protein</topology>
    </subcellularLocation>
</comment>
<feature type="transmembrane region" description="Helical" evidence="8">
    <location>
        <begin position="397"/>
        <end position="417"/>
    </location>
</feature>
<keyword evidence="4" id="KW-1003">Cell membrane</keyword>
<comment type="caution">
    <text evidence="9">The sequence shown here is derived from an EMBL/GenBank/DDBJ whole genome shotgun (WGS) entry which is preliminary data.</text>
</comment>
<dbReference type="EMBL" id="WEKT01000012">
    <property type="protein sequence ID" value="MZI93366.1"/>
    <property type="molecule type" value="Genomic_DNA"/>
</dbReference>
<gene>
    <name evidence="9" type="ORF">F9817_09165</name>
</gene>
<feature type="transmembrane region" description="Helical" evidence="8">
    <location>
        <begin position="120"/>
        <end position="141"/>
    </location>
</feature>
<feature type="transmembrane region" description="Helical" evidence="8">
    <location>
        <begin position="214"/>
        <end position="234"/>
    </location>
</feature>
<evidence type="ECO:0000256" key="3">
    <source>
        <dbReference type="ARBA" id="ARBA00022448"/>
    </source>
</evidence>
<feature type="transmembrane region" description="Helical" evidence="8">
    <location>
        <begin position="338"/>
        <end position="361"/>
    </location>
</feature>
<name>A0A7X4RTZ6_9VIBR</name>
<evidence type="ECO:0000313" key="10">
    <source>
        <dbReference type="Proteomes" id="UP000462621"/>
    </source>
</evidence>
<dbReference type="PANTHER" id="PTHR42810">
    <property type="entry name" value="PURINE PERMEASE C1399.01C-RELATED"/>
    <property type="match status" value="1"/>
</dbReference>
<evidence type="ECO:0000256" key="8">
    <source>
        <dbReference type="SAM" id="Phobius"/>
    </source>
</evidence>
<feature type="transmembrane region" description="Helical" evidence="8">
    <location>
        <begin position="89"/>
        <end position="108"/>
    </location>
</feature>
<evidence type="ECO:0000256" key="2">
    <source>
        <dbReference type="ARBA" id="ARBA00008821"/>
    </source>
</evidence>
<feature type="transmembrane region" description="Helical" evidence="8">
    <location>
        <begin position="254"/>
        <end position="271"/>
    </location>
</feature>
<dbReference type="NCBIfam" id="TIGR03173">
    <property type="entry name" value="pbuX"/>
    <property type="match status" value="1"/>
</dbReference>
<feature type="transmembrane region" description="Helical" evidence="8">
    <location>
        <begin position="182"/>
        <end position="202"/>
    </location>
</feature>
<dbReference type="InterPro" id="IPR006043">
    <property type="entry name" value="NCS2"/>
</dbReference>
<evidence type="ECO:0000256" key="1">
    <source>
        <dbReference type="ARBA" id="ARBA00004651"/>
    </source>
</evidence>
<keyword evidence="10" id="KW-1185">Reference proteome</keyword>